<protein>
    <submittedName>
        <fullName evidence="5">GlxA family transcriptional regulator</fullName>
    </submittedName>
</protein>
<dbReference type="InterPro" id="IPR002818">
    <property type="entry name" value="DJ-1/PfpI"/>
</dbReference>
<dbReference type="Proteomes" id="UP001227126">
    <property type="component" value="Unassembled WGS sequence"/>
</dbReference>
<keyword evidence="2" id="KW-0238">DNA-binding</keyword>
<dbReference type="Gene3D" id="1.10.10.60">
    <property type="entry name" value="Homeodomain-like"/>
    <property type="match status" value="2"/>
</dbReference>
<dbReference type="CDD" id="cd03136">
    <property type="entry name" value="GATase1_AraC_ArgR_like"/>
    <property type="match status" value="1"/>
</dbReference>
<dbReference type="Pfam" id="PF01965">
    <property type="entry name" value="DJ-1_PfpI"/>
    <property type="match status" value="1"/>
</dbReference>
<keyword evidence="3" id="KW-0804">Transcription</keyword>
<dbReference type="InterPro" id="IPR052158">
    <property type="entry name" value="INH-QAR"/>
</dbReference>
<feature type="domain" description="HTH araC/xylS-type" evidence="4">
    <location>
        <begin position="223"/>
        <end position="321"/>
    </location>
</feature>
<evidence type="ECO:0000256" key="3">
    <source>
        <dbReference type="ARBA" id="ARBA00023163"/>
    </source>
</evidence>
<keyword evidence="6" id="KW-1185">Reference proteome</keyword>
<gene>
    <name evidence="5" type="ORF">QO034_12210</name>
</gene>
<evidence type="ECO:0000256" key="2">
    <source>
        <dbReference type="ARBA" id="ARBA00023125"/>
    </source>
</evidence>
<dbReference type="SMART" id="SM00342">
    <property type="entry name" value="HTH_ARAC"/>
    <property type="match status" value="1"/>
</dbReference>
<dbReference type="PANTHER" id="PTHR43130">
    <property type="entry name" value="ARAC-FAMILY TRANSCRIPTIONAL REGULATOR"/>
    <property type="match status" value="1"/>
</dbReference>
<dbReference type="SUPFAM" id="SSF52317">
    <property type="entry name" value="Class I glutamine amidotransferase-like"/>
    <property type="match status" value="1"/>
</dbReference>
<dbReference type="InterPro" id="IPR029062">
    <property type="entry name" value="Class_I_gatase-like"/>
</dbReference>
<dbReference type="PROSITE" id="PS01124">
    <property type="entry name" value="HTH_ARAC_FAMILY_2"/>
    <property type="match status" value="1"/>
</dbReference>
<dbReference type="InterPro" id="IPR009057">
    <property type="entry name" value="Homeodomain-like_sf"/>
</dbReference>
<evidence type="ECO:0000313" key="6">
    <source>
        <dbReference type="Proteomes" id="UP001227126"/>
    </source>
</evidence>
<dbReference type="PANTHER" id="PTHR43130:SF3">
    <property type="entry name" value="HTH-TYPE TRANSCRIPTIONAL REGULATOR RV1931C"/>
    <property type="match status" value="1"/>
</dbReference>
<name>A0ABT7FFI9_9RHOB</name>
<evidence type="ECO:0000313" key="5">
    <source>
        <dbReference type="EMBL" id="MDK3073877.1"/>
    </source>
</evidence>
<dbReference type="RefSeq" id="WP_284485812.1">
    <property type="nucleotide sequence ID" value="NZ_JASNJE010000013.1"/>
</dbReference>
<proteinExistence type="predicted"/>
<reference evidence="5 6" key="1">
    <citation type="submission" date="2023-05" db="EMBL/GenBank/DDBJ databases">
        <title>Sedimentitalea sp. nov. JM2-8.</title>
        <authorList>
            <person name="Huang J."/>
        </authorList>
    </citation>
    <scope>NUCLEOTIDE SEQUENCE [LARGE SCALE GENOMIC DNA]</scope>
    <source>
        <strain evidence="5 6">JM2-8</strain>
    </source>
</reference>
<dbReference type="SUPFAM" id="SSF46689">
    <property type="entry name" value="Homeodomain-like"/>
    <property type="match status" value="2"/>
</dbReference>
<accession>A0ABT7FFI9</accession>
<dbReference type="Gene3D" id="3.40.50.880">
    <property type="match status" value="1"/>
</dbReference>
<dbReference type="EMBL" id="JASNJE010000013">
    <property type="protein sequence ID" value="MDK3073877.1"/>
    <property type="molecule type" value="Genomic_DNA"/>
</dbReference>
<comment type="caution">
    <text evidence="5">The sequence shown here is derived from an EMBL/GenBank/DDBJ whole genome shotgun (WGS) entry which is preliminary data.</text>
</comment>
<dbReference type="InterPro" id="IPR018060">
    <property type="entry name" value="HTH_AraC"/>
</dbReference>
<keyword evidence="1" id="KW-0805">Transcription regulation</keyword>
<dbReference type="InterPro" id="IPR018062">
    <property type="entry name" value="HTH_AraC-typ_CS"/>
</dbReference>
<sequence>MKTAKNILRPSSHPLNTAVLVLDACNTLSFAAGVDPMRAANRIAGRRLFDWRYVTATGAPATLTSGLSVPGAALSRLASCDFLMVIAGFDLKRQSTPSLRAGLRRIAATGATLAGIDGGPWVLADAGLLDHHRATTHWEDLDDFARAFPDVTTLKDRFHIDGPRMTSGGAAPAIDMMLHLIKRRCGATLAAQVAGVFIYDSPSDPSRAQIRSGPHPDHSRLTARASAIMEQTLDAPVPIPELARRAGTSPRALQMQFRQRLGTTPKAHYLALRLTEARRLVTDTDLSVLDIALATGFSSAAAFARAFQAAHGESARALRQVRRPAA</sequence>
<dbReference type="PROSITE" id="PS00041">
    <property type="entry name" value="HTH_ARAC_FAMILY_1"/>
    <property type="match status" value="1"/>
</dbReference>
<evidence type="ECO:0000259" key="4">
    <source>
        <dbReference type="PROSITE" id="PS01124"/>
    </source>
</evidence>
<organism evidence="5 6">
    <name type="scientific">Sedimentitalea xiamensis</name>
    <dbReference type="NCBI Taxonomy" id="3050037"/>
    <lineage>
        <taxon>Bacteria</taxon>
        <taxon>Pseudomonadati</taxon>
        <taxon>Pseudomonadota</taxon>
        <taxon>Alphaproteobacteria</taxon>
        <taxon>Rhodobacterales</taxon>
        <taxon>Paracoccaceae</taxon>
        <taxon>Sedimentitalea</taxon>
    </lineage>
</organism>
<evidence type="ECO:0000256" key="1">
    <source>
        <dbReference type="ARBA" id="ARBA00023015"/>
    </source>
</evidence>
<dbReference type="Pfam" id="PF12833">
    <property type="entry name" value="HTH_18"/>
    <property type="match status" value="1"/>
</dbReference>